<organism evidence="1 2">
    <name type="scientific">Mya arenaria</name>
    <name type="common">Soft-shell clam</name>
    <dbReference type="NCBI Taxonomy" id="6604"/>
    <lineage>
        <taxon>Eukaryota</taxon>
        <taxon>Metazoa</taxon>
        <taxon>Spiralia</taxon>
        <taxon>Lophotrochozoa</taxon>
        <taxon>Mollusca</taxon>
        <taxon>Bivalvia</taxon>
        <taxon>Autobranchia</taxon>
        <taxon>Heteroconchia</taxon>
        <taxon>Euheterodonta</taxon>
        <taxon>Imparidentia</taxon>
        <taxon>Neoheterodontei</taxon>
        <taxon>Myida</taxon>
        <taxon>Myoidea</taxon>
        <taxon>Myidae</taxon>
        <taxon>Mya</taxon>
    </lineage>
</organism>
<evidence type="ECO:0000313" key="1">
    <source>
        <dbReference type="EMBL" id="WAQ97718.1"/>
    </source>
</evidence>
<evidence type="ECO:0000313" key="2">
    <source>
        <dbReference type="Proteomes" id="UP001164746"/>
    </source>
</evidence>
<dbReference type="Proteomes" id="UP001164746">
    <property type="component" value="Chromosome 3"/>
</dbReference>
<proteinExistence type="predicted"/>
<dbReference type="EMBL" id="CP111014">
    <property type="protein sequence ID" value="WAQ97718.1"/>
    <property type="molecule type" value="Genomic_DNA"/>
</dbReference>
<name>A0ABY7DLF8_MYAAR</name>
<sequence>MRQKSRSHFVCNWGWTHNVFSGLHTNYQGHLRGCSPCSSCTFRQQPLNILLGVCQHVSSRLSKGSKAPFHFKNHTNCCVQSTVLPNVLPAGYNTQAAEQTFSWLGLFKNVVNSMTQMHHLFYLLHRMIKRRNSYTERCRPNNWKTVIPLVPRTVK</sequence>
<accession>A0ABY7DLF8</accession>
<protein>
    <submittedName>
        <fullName evidence="1">Uncharacterized protein</fullName>
    </submittedName>
</protein>
<reference evidence="1" key="1">
    <citation type="submission" date="2022-11" db="EMBL/GenBank/DDBJ databases">
        <title>Centuries of genome instability and evolution in soft-shell clam transmissible cancer (bioRxiv).</title>
        <authorList>
            <person name="Hart S.F.M."/>
            <person name="Yonemitsu M.A."/>
            <person name="Giersch R.M."/>
            <person name="Beal B.F."/>
            <person name="Arriagada G."/>
            <person name="Davis B.W."/>
            <person name="Ostrander E.A."/>
            <person name="Goff S.P."/>
            <person name="Metzger M.J."/>
        </authorList>
    </citation>
    <scope>NUCLEOTIDE SEQUENCE</scope>
    <source>
        <strain evidence="1">MELC-2E11</strain>
        <tissue evidence="1">Siphon/mantle</tissue>
    </source>
</reference>
<keyword evidence="2" id="KW-1185">Reference proteome</keyword>
<gene>
    <name evidence="1" type="ORF">MAR_022091</name>
</gene>